<accession>A0A4Q7NMB2</accession>
<comment type="caution">
    <text evidence="4">The sequence shown here is derived from an EMBL/GenBank/DDBJ whole genome shotgun (WGS) entry which is preliminary data.</text>
</comment>
<dbReference type="RefSeq" id="WP_130357426.1">
    <property type="nucleotide sequence ID" value="NZ_SGXC01000001.1"/>
</dbReference>
<organism evidence="4 5">
    <name type="scientific">Pigmentiphaga kullae</name>
    <dbReference type="NCBI Taxonomy" id="151784"/>
    <lineage>
        <taxon>Bacteria</taxon>
        <taxon>Pseudomonadati</taxon>
        <taxon>Pseudomonadota</taxon>
        <taxon>Betaproteobacteria</taxon>
        <taxon>Burkholderiales</taxon>
        <taxon>Alcaligenaceae</taxon>
        <taxon>Pigmentiphaga</taxon>
    </lineage>
</organism>
<dbReference type="Proteomes" id="UP000292445">
    <property type="component" value="Unassembled WGS sequence"/>
</dbReference>
<dbReference type="GO" id="GO:0071949">
    <property type="term" value="F:FAD binding"/>
    <property type="evidence" value="ECO:0007669"/>
    <property type="project" value="InterPro"/>
</dbReference>
<evidence type="ECO:0000256" key="2">
    <source>
        <dbReference type="ARBA" id="ARBA00023027"/>
    </source>
</evidence>
<dbReference type="PRINTS" id="PR00420">
    <property type="entry name" value="RNGMNOXGNASE"/>
</dbReference>
<protein>
    <submittedName>
        <fullName evidence="4">3-(3-hydroxy-phenyl)propionate hydroxylase</fullName>
    </submittedName>
</protein>
<keyword evidence="1" id="KW-0560">Oxidoreductase</keyword>
<gene>
    <name evidence="4" type="ORF">EV675_2361</name>
</gene>
<dbReference type="InterPro" id="IPR050631">
    <property type="entry name" value="PheA/TfdB_FAD_monoxygenase"/>
</dbReference>
<dbReference type="Gene3D" id="3.50.50.60">
    <property type="entry name" value="FAD/NAD(P)-binding domain"/>
    <property type="match status" value="1"/>
</dbReference>
<sequence>MSKHIAIVGAGPVGVVAALAAVQQGFRVSLYEAESRVDDSPRAATTHSSTLEMIARVGLIDRFVKEGLTARYFQFWDQAAQKMVAQFDHEILKDETPYPFVVQTEQHKLGNMGIEKLRTCADASVHFEHRITAVAQTDDGVTLTAQAPDGPVRIEADYVIAADGGRSALRKALDIPFEGMTWPERFIVITVKDDFERLMGCCYRNYLAHPDAWTNLFKISGDDMQGRWRAVFPSGVDETDEEALSDAAVARRLAHVFPRTEPYEVLHRNIYRVHQRVAARFRQGRVFLAGDAAHVNNPIGGLGLNCGIHDAMELVDMLTAVERGEEDASVFDRYERRRRQMNIEFVQQQTVNNKKRLEEKDPAVRAQALDDIRRIADDPQRHRQFLLRSSLIDSVRKARTIA</sequence>
<evidence type="ECO:0000313" key="5">
    <source>
        <dbReference type="Proteomes" id="UP000292445"/>
    </source>
</evidence>
<dbReference type="InterPro" id="IPR002938">
    <property type="entry name" value="FAD-bd"/>
</dbReference>
<evidence type="ECO:0000313" key="4">
    <source>
        <dbReference type="EMBL" id="RZS86321.1"/>
    </source>
</evidence>
<keyword evidence="2" id="KW-0520">NAD</keyword>
<dbReference type="AlphaFoldDB" id="A0A4Q7NMB2"/>
<evidence type="ECO:0000256" key="1">
    <source>
        <dbReference type="ARBA" id="ARBA00023002"/>
    </source>
</evidence>
<evidence type="ECO:0000259" key="3">
    <source>
        <dbReference type="Pfam" id="PF01494"/>
    </source>
</evidence>
<reference evidence="4 5" key="1">
    <citation type="submission" date="2019-02" db="EMBL/GenBank/DDBJ databases">
        <title>Genomic Encyclopedia of Type Strains, Phase IV (KMG-IV): sequencing the most valuable type-strain genomes for metagenomic binning, comparative biology and taxonomic classification.</title>
        <authorList>
            <person name="Goeker M."/>
        </authorList>
    </citation>
    <scope>NUCLEOTIDE SEQUENCE [LARGE SCALE GENOMIC DNA]</scope>
    <source>
        <strain evidence="4 5">K24</strain>
    </source>
</reference>
<proteinExistence type="predicted"/>
<dbReference type="Gene3D" id="3.30.70.2450">
    <property type="match status" value="1"/>
</dbReference>
<dbReference type="PANTHER" id="PTHR43476:SF4">
    <property type="entry name" value="BLR0106 PROTEIN"/>
    <property type="match status" value="1"/>
</dbReference>
<keyword evidence="5" id="KW-1185">Reference proteome</keyword>
<name>A0A4Q7NMB2_9BURK</name>
<dbReference type="PANTHER" id="PTHR43476">
    <property type="entry name" value="3-(3-HYDROXY-PHENYL)PROPIONATE/3-HYDROXYCINNAMIC ACID HYDROXYLASE"/>
    <property type="match status" value="1"/>
</dbReference>
<feature type="domain" description="FAD-binding" evidence="3">
    <location>
        <begin position="5"/>
        <end position="347"/>
    </location>
</feature>
<dbReference type="SUPFAM" id="SSF51905">
    <property type="entry name" value="FAD/NAD(P)-binding domain"/>
    <property type="match status" value="1"/>
</dbReference>
<dbReference type="EMBL" id="SGXC01000001">
    <property type="protein sequence ID" value="RZS86321.1"/>
    <property type="molecule type" value="Genomic_DNA"/>
</dbReference>
<dbReference type="InterPro" id="IPR036188">
    <property type="entry name" value="FAD/NAD-bd_sf"/>
</dbReference>
<dbReference type="OrthoDB" id="3443359at2"/>
<dbReference type="GO" id="GO:0016491">
    <property type="term" value="F:oxidoreductase activity"/>
    <property type="evidence" value="ECO:0007669"/>
    <property type="project" value="UniProtKB-KW"/>
</dbReference>
<dbReference type="Pfam" id="PF01494">
    <property type="entry name" value="FAD_binding_3"/>
    <property type="match status" value="1"/>
</dbReference>